<evidence type="ECO:0000259" key="3">
    <source>
        <dbReference type="Pfam" id="PF12770"/>
    </source>
</evidence>
<feature type="transmembrane region" description="Helical" evidence="2">
    <location>
        <begin position="236"/>
        <end position="258"/>
    </location>
</feature>
<accession>A0ABP5FMK4</accession>
<protein>
    <recommendedName>
        <fullName evidence="3">CHAT domain-containing protein</fullName>
    </recommendedName>
</protein>
<feature type="domain" description="CHAT" evidence="3">
    <location>
        <begin position="867"/>
        <end position="1147"/>
    </location>
</feature>
<feature type="compositionally biased region" description="Low complexity" evidence="1">
    <location>
        <begin position="568"/>
        <end position="586"/>
    </location>
</feature>
<evidence type="ECO:0000313" key="4">
    <source>
        <dbReference type="EMBL" id="GAA2030054.1"/>
    </source>
</evidence>
<feature type="transmembrane region" description="Helical" evidence="2">
    <location>
        <begin position="142"/>
        <end position="163"/>
    </location>
</feature>
<keyword evidence="2" id="KW-1133">Transmembrane helix</keyword>
<keyword evidence="2" id="KW-0472">Membrane</keyword>
<evidence type="ECO:0000256" key="1">
    <source>
        <dbReference type="SAM" id="MobiDB-lite"/>
    </source>
</evidence>
<keyword evidence="2" id="KW-0812">Transmembrane</keyword>
<dbReference type="EMBL" id="BAAAQN010000016">
    <property type="protein sequence ID" value="GAA2030054.1"/>
    <property type="molecule type" value="Genomic_DNA"/>
</dbReference>
<gene>
    <name evidence="4" type="ORF">GCM10009839_32100</name>
</gene>
<feature type="transmembrane region" description="Helical" evidence="2">
    <location>
        <begin position="14"/>
        <end position="37"/>
    </location>
</feature>
<proteinExistence type="predicted"/>
<evidence type="ECO:0000313" key="5">
    <source>
        <dbReference type="Proteomes" id="UP001500751"/>
    </source>
</evidence>
<keyword evidence="5" id="KW-1185">Reference proteome</keyword>
<feature type="region of interest" description="Disordered" evidence="1">
    <location>
        <begin position="553"/>
        <end position="589"/>
    </location>
</feature>
<feature type="transmembrane region" description="Helical" evidence="2">
    <location>
        <begin position="58"/>
        <end position="82"/>
    </location>
</feature>
<comment type="caution">
    <text evidence="4">The sequence shown here is derived from an EMBL/GenBank/DDBJ whole genome shotgun (WGS) entry which is preliminary data.</text>
</comment>
<dbReference type="InterPro" id="IPR024983">
    <property type="entry name" value="CHAT_dom"/>
</dbReference>
<organism evidence="4 5">
    <name type="scientific">Catenulispora yoronensis</name>
    <dbReference type="NCBI Taxonomy" id="450799"/>
    <lineage>
        <taxon>Bacteria</taxon>
        <taxon>Bacillati</taxon>
        <taxon>Actinomycetota</taxon>
        <taxon>Actinomycetes</taxon>
        <taxon>Catenulisporales</taxon>
        <taxon>Catenulisporaceae</taxon>
        <taxon>Catenulispora</taxon>
    </lineage>
</organism>
<feature type="transmembrane region" description="Helical" evidence="2">
    <location>
        <begin position="347"/>
        <end position="365"/>
    </location>
</feature>
<feature type="transmembrane region" description="Helical" evidence="2">
    <location>
        <begin position="184"/>
        <end position="203"/>
    </location>
</feature>
<reference evidence="5" key="1">
    <citation type="journal article" date="2019" name="Int. J. Syst. Evol. Microbiol.">
        <title>The Global Catalogue of Microorganisms (GCM) 10K type strain sequencing project: providing services to taxonomists for standard genome sequencing and annotation.</title>
        <authorList>
            <consortium name="The Broad Institute Genomics Platform"/>
            <consortium name="The Broad Institute Genome Sequencing Center for Infectious Disease"/>
            <person name="Wu L."/>
            <person name="Ma J."/>
        </authorList>
    </citation>
    <scope>NUCLEOTIDE SEQUENCE [LARGE SCALE GENOMIC DNA]</scope>
    <source>
        <strain evidence="5">JCM 16014</strain>
    </source>
</reference>
<dbReference type="Proteomes" id="UP001500751">
    <property type="component" value="Unassembled WGS sequence"/>
</dbReference>
<sequence>MATTSWQAQLGEKIGAGLAVLTYAAWTLFFVVAPTVSDRRRARARPGGRPPLTARHRWALWAGLTLTLALGTTLSIGAATILSHPPPGWHREETGSWYQGPHTWGWYYDQTLTASYRPGPGWYVDSAGRVVFGDVPDWRPTAWTYVQDWFLAGLLGASLRWVIRFWDRVRQGWQLSPRWARPLWVLWLPGLIGGASLVVWVLVSVGNHLQPGSFDLPTNEPDTTIPAFAVWDVGPLILVLAAITVVGTLFAPWCWYVIRACFVFVRSVGRASFFVLPGEVARFDQAAKPWQNTKKTADVEISLGQLAAVLRAATLVNRLEATGDEAVVEAALADLRQAADSLEIPDGFLFGVLSTVIMPTMSYVLRIRAERLHSTAALAESVAIAEQLRRKRFTTRRPSRITAHLTSRVLAARWARSGSVADLDRAIHEAYEAGGGRRSLLPGARRLNLAELLLVRAEHFDDLEALGSADRLLRPARWRSGRLRARAHFDRSRALLLRFHLHRDDHHRDLSLVRDALSDAQRAVERTSDQSPYLSARIFQHAECLWVWSTAGGAHEPGAEPEPEPEPGARAGAAPASAPTSAPATSQARNRWREAAGLLTAPAVDRLRAARRWAQAAAEAGEWEEAWTAYRVAVDLLPRLVWRGVARDDQEWLLSAWGDLPAEAVAAALNAGDLSGAVEVFEQGRAILWSQLADLRRSYSSGSNANHETIARLDSIRALLDTAGSAPNWVARQIQRRLPLATGISDEQRTALSREYEALIAMVDPVPKPGVEELGAAAADGPVVLVNVASRRSDALVVRAGQAPQLVPLPGLRLDEVQARLRRLEVASRPVPVPVPAEQSSGDLGAVADSDSAGIARIRLNRMLAGTLEWLWDAVAAPVLEALGHTSPTSPAEQAPRVWWCPSGPLAMLPLHAAGHHAKGTGETVPDRVASSYTPTLRSLSAIRDLPAASAESRALVVAMPQTPGHAALPGAAQERRTVEKAFQGHCRVLVGSTATLAAVQSALPECTWVHFACHGTQDPDMPAAAGIVLHDGVLSARLLSEAPTMNAEFAYLSACQSATPDHRILNESAHPAALLHLHGFRQVVATLGPIPDAQASRIAEALYCRWDDLGPAALPLLAHTLRQAVLAARDERPTAPARWSPYLHIGL</sequence>
<evidence type="ECO:0000256" key="2">
    <source>
        <dbReference type="SAM" id="Phobius"/>
    </source>
</evidence>
<dbReference type="Pfam" id="PF12770">
    <property type="entry name" value="CHAT"/>
    <property type="match status" value="1"/>
</dbReference>
<name>A0ABP5FMK4_9ACTN</name>